<dbReference type="FunFam" id="3.30.420.40:FF:000050">
    <property type="entry name" value="Actin, alpha skeletal muscle"/>
    <property type="match status" value="1"/>
</dbReference>
<evidence type="ECO:0000313" key="4">
    <source>
        <dbReference type="Ensembl" id="ENSSHBP00005010181.1"/>
    </source>
</evidence>
<dbReference type="AlphaFoldDB" id="A0A672U969"/>
<dbReference type="PANTHER" id="PTHR11937">
    <property type="entry name" value="ACTIN"/>
    <property type="match status" value="1"/>
</dbReference>
<dbReference type="SUPFAM" id="SSF53067">
    <property type="entry name" value="Actin-like ATPase domain"/>
    <property type="match status" value="2"/>
</dbReference>
<dbReference type="Proteomes" id="UP000472266">
    <property type="component" value="Chromosome 14"/>
</dbReference>
<dbReference type="InterPro" id="IPR043129">
    <property type="entry name" value="ATPase_NBD"/>
</dbReference>
<dbReference type="InParanoid" id="A0A672U969"/>
<dbReference type="Ensembl" id="ENSSHBT00005012247.1">
    <property type="protein sequence ID" value="ENSSHBP00005010181.1"/>
    <property type="gene ID" value="ENSSHBG00005008845.1"/>
</dbReference>
<evidence type="ECO:0000256" key="2">
    <source>
        <dbReference type="RuleBase" id="RU000487"/>
    </source>
</evidence>
<reference evidence="4" key="2">
    <citation type="submission" date="2025-08" db="UniProtKB">
        <authorList>
            <consortium name="Ensembl"/>
        </authorList>
    </citation>
    <scope>IDENTIFICATION</scope>
</reference>
<evidence type="ECO:0000313" key="5">
    <source>
        <dbReference type="Proteomes" id="UP000472266"/>
    </source>
</evidence>
<reference evidence="4" key="3">
    <citation type="submission" date="2025-09" db="UniProtKB">
        <authorList>
            <consortium name="Ensembl"/>
        </authorList>
    </citation>
    <scope>IDENTIFICATION</scope>
</reference>
<feature type="region of interest" description="Disordered" evidence="3">
    <location>
        <begin position="1"/>
        <end position="23"/>
    </location>
</feature>
<evidence type="ECO:0000256" key="1">
    <source>
        <dbReference type="ARBA" id="ARBA00006752"/>
    </source>
</evidence>
<sequence length="400" mass="43708">MATCRNSPQLRGGLRDTQSSLPAPSDFAMLKPAVVIDNGSSFTRAGFAGQKQPKFVLRTMFLHPCSAGTTREAQQHHSTAESMAGFAVAPRSYPLKQGIIEDWDSMENLWSHLFFCGLRAPPEEQPVLMADSPSCPSTNREKVAEVLFERFGVPALHVANTGFLSLCAYGRVTGLAVEAGAGVSHITSVCLGQTCREATYRLGVAGGFLSSYLHSLLMDSPNEPSALKALKTKTVIQMKKQCCYVSMDYEGDLQNQGFHHPARFQAPDGHCITLDKERFCCPEPLFQPELLHQSSPGLHHLAWQSLQKVPDHTKGDMVGNIVLSGGSSMFPGFPERMCLELNALFHDTGCQIQVLANPERGTAAWAGGSIAASLTSFQQAWMAKGEYEEHGAEYMHRIFQ</sequence>
<dbReference type="Gene3D" id="3.90.640.10">
    <property type="entry name" value="Actin, Chain A, domain 4"/>
    <property type="match status" value="1"/>
</dbReference>
<comment type="similarity">
    <text evidence="1 2">Belongs to the actin family.</text>
</comment>
<gene>
    <name evidence="4" type="primary">ACTL10</name>
</gene>
<keyword evidence="5" id="KW-1185">Reference proteome</keyword>
<dbReference type="OMA" id="HPIKHGV"/>
<organism evidence="4 5">
    <name type="scientific">Strigops habroptila</name>
    <name type="common">Kakapo</name>
    <dbReference type="NCBI Taxonomy" id="2489341"/>
    <lineage>
        <taxon>Eukaryota</taxon>
        <taxon>Metazoa</taxon>
        <taxon>Chordata</taxon>
        <taxon>Craniata</taxon>
        <taxon>Vertebrata</taxon>
        <taxon>Euteleostomi</taxon>
        <taxon>Archelosauria</taxon>
        <taxon>Archosauria</taxon>
        <taxon>Dinosauria</taxon>
        <taxon>Saurischia</taxon>
        <taxon>Theropoda</taxon>
        <taxon>Coelurosauria</taxon>
        <taxon>Aves</taxon>
        <taxon>Neognathae</taxon>
        <taxon>Neoaves</taxon>
        <taxon>Telluraves</taxon>
        <taxon>Australaves</taxon>
        <taxon>Psittaciformes</taxon>
        <taxon>Psittacidae</taxon>
        <taxon>Strigops</taxon>
    </lineage>
</organism>
<evidence type="ECO:0000256" key="3">
    <source>
        <dbReference type="SAM" id="MobiDB-lite"/>
    </source>
</evidence>
<dbReference type="Pfam" id="PF00022">
    <property type="entry name" value="Actin"/>
    <property type="match status" value="1"/>
</dbReference>
<dbReference type="SMART" id="SM00268">
    <property type="entry name" value="ACTIN"/>
    <property type="match status" value="1"/>
</dbReference>
<accession>A0A672U969</accession>
<dbReference type="PRINTS" id="PR00190">
    <property type="entry name" value="ACTIN"/>
</dbReference>
<dbReference type="Gene3D" id="3.30.420.40">
    <property type="match status" value="2"/>
</dbReference>
<protein>
    <submittedName>
        <fullName evidence="4">Actin like 10</fullName>
    </submittedName>
</protein>
<dbReference type="InterPro" id="IPR004000">
    <property type="entry name" value="Actin"/>
</dbReference>
<reference evidence="4 5" key="1">
    <citation type="submission" date="2019-11" db="EMBL/GenBank/DDBJ databases">
        <title>Strigops habroptila (kakapo) genome, bStrHab1, primary haplotype, v2.</title>
        <authorList>
            <person name="Jarvis E.D."/>
            <person name="Howard J."/>
            <person name="Rhie A."/>
            <person name="Phillippy A."/>
            <person name="Korlach J."/>
            <person name="Digby A."/>
            <person name="Iorns D."/>
            <person name="Eason D."/>
            <person name="Robertson B."/>
            <person name="Raemaekers T."/>
            <person name="Howe K."/>
            <person name="Lewin H."/>
            <person name="Damas J."/>
            <person name="Hastie A."/>
            <person name="Tracey A."/>
            <person name="Chow W."/>
            <person name="Fedrigo O."/>
        </authorList>
    </citation>
    <scope>NUCLEOTIDE SEQUENCE [LARGE SCALE GENOMIC DNA]</scope>
</reference>
<proteinExistence type="inferred from homology"/>
<dbReference type="GeneTree" id="ENSGT00940000162922"/>
<name>A0A672U969_STRHB</name>